<dbReference type="Gene3D" id="3.30.1300.10">
    <property type="entry name" value="Pantoate-beta-alanine ligase, C-terminal domain"/>
    <property type="match status" value="1"/>
</dbReference>
<sequence length="279" mass="30939">MQIITDRQELARLVTQWHRQGETIGVVPTMGSLHNGHLALVRALDGKVTRRIVTIYVNPIQFNNADDFRLYPRSPEADADLLRQTGIVDVLYTPDSQDMYPEHFSTQVTVSGADTILCGADRPGHFNGVTTIVTKLLMQTGADVAVFGEKDFQQLSIIRRMTEDLNFPVSVLSVPVVREADQLALSSRNRRLTAQQRRQAAQLPSLLLACIASMKHDQTEEDALATCRTKLTQAGFTVHYLELRSGETLKITAAADPSARLFVAASLEDIRLIDNMPLS</sequence>
<evidence type="ECO:0000256" key="4">
    <source>
        <dbReference type="ARBA" id="ARBA00022655"/>
    </source>
</evidence>
<evidence type="ECO:0000256" key="8">
    <source>
        <dbReference type="HAMAP-Rule" id="MF_00158"/>
    </source>
</evidence>
<dbReference type="Pfam" id="PF02569">
    <property type="entry name" value="Pantoate_ligase"/>
    <property type="match status" value="1"/>
</dbReference>
<dbReference type="RefSeq" id="WP_173559748.1">
    <property type="nucleotide sequence ID" value="NZ_JAPIUZ010000005.1"/>
</dbReference>
<feature type="active site" description="Proton donor" evidence="8">
    <location>
        <position position="37"/>
    </location>
</feature>
<feature type="binding site" evidence="8">
    <location>
        <position position="154"/>
    </location>
    <ligand>
        <name>(R)-pantoate</name>
        <dbReference type="ChEBI" id="CHEBI:15980"/>
    </ligand>
</feature>
<feature type="binding site" evidence="8">
    <location>
        <begin position="30"/>
        <end position="37"/>
    </location>
    <ligand>
        <name>ATP</name>
        <dbReference type="ChEBI" id="CHEBI:30616"/>
    </ligand>
</feature>
<comment type="catalytic activity">
    <reaction evidence="7 8">
        <text>(R)-pantoate + beta-alanine + ATP = (R)-pantothenate + AMP + diphosphate + H(+)</text>
        <dbReference type="Rhea" id="RHEA:10912"/>
        <dbReference type="ChEBI" id="CHEBI:15378"/>
        <dbReference type="ChEBI" id="CHEBI:15980"/>
        <dbReference type="ChEBI" id="CHEBI:29032"/>
        <dbReference type="ChEBI" id="CHEBI:30616"/>
        <dbReference type="ChEBI" id="CHEBI:33019"/>
        <dbReference type="ChEBI" id="CHEBI:57966"/>
        <dbReference type="ChEBI" id="CHEBI:456215"/>
        <dbReference type="EC" id="6.3.2.1"/>
    </reaction>
</comment>
<protein>
    <recommendedName>
        <fullName evidence="8">Pantothenate synthetase</fullName>
        <shortName evidence="8">PS</shortName>
        <ecNumber evidence="8">6.3.2.1</ecNumber>
    </recommendedName>
    <alternativeName>
        <fullName evidence="8">Pantoate--beta-alanine ligase</fullName>
    </alternativeName>
    <alternativeName>
        <fullName evidence="8">Pantoate-activating enzyme</fullName>
    </alternativeName>
</protein>
<accession>A0ABT3QG96</accession>
<dbReference type="Proteomes" id="UP001301152">
    <property type="component" value="Unassembled WGS sequence"/>
</dbReference>
<dbReference type="InterPro" id="IPR003721">
    <property type="entry name" value="Pantoate_ligase"/>
</dbReference>
<evidence type="ECO:0000256" key="5">
    <source>
        <dbReference type="ARBA" id="ARBA00022741"/>
    </source>
</evidence>
<name>A0ABT3QG96_9PROT</name>
<evidence type="ECO:0000256" key="6">
    <source>
        <dbReference type="ARBA" id="ARBA00022840"/>
    </source>
</evidence>
<dbReference type="Gene3D" id="3.40.50.620">
    <property type="entry name" value="HUPs"/>
    <property type="match status" value="1"/>
</dbReference>
<dbReference type="InterPro" id="IPR014729">
    <property type="entry name" value="Rossmann-like_a/b/a_fold"/>
</dbReference>
<keyword evidence="5 8" id="KW-0547">Nucleotide-binding</keyword>
<dbReference type="PANTHER" id="PTHR21299:SF1">
    <property type="entry name" value="PANTOATE--BETA-ALANINE LIGASE"/>
    <property type="match status" value="1"/>
</dbReference>
<keyword evidence="8" id="KW-0963">Cytoplasm</keyword>
<comment type="caution">
    <text evidence="9">The sequence shown here is derived from an EMBL/GenBank/DDBJ whole genome shotgun (WGS) entry which is preliminary data.</text>
</comment>
<comment type="subcellular location">
    <subcellularLocation>
        <location evidence="8">Cytoplasm</location>
    </subcellularLocation>
</comment>
<gene>
    <name evidence="8 9" type="primary">panC</name>
    <name evidence="9" type="ORF">OQ497_10090</name>
</gene>
<evidence type="ECO:0000256" key="3">
    <source>
        <dbReference type="ARBA" id="ARBA00022598"/>
    </source>
</evidence>
<organism evidence="9 10">
    <name type="scientific">Acetobacter thailandicus</name>
    <dbReference type="NCBI Taxonomy" id="1502842"/>
    <lineage>
        <taxon>Bacteria</taxon>
        <taxon>Pseudomonadati</taxon>
        <taxon>Pseudomonadota</taxon>
        <taxon>Alphaproteobacteria</taxon>
        <taxon>Acetobacterales</taxon>
        <taxon>Acetobacteraceae</taxon>
        <taxon>Acetobacter</taxon>
    </lineage>
</organism>
<reference evidence="9 10" key="1">
    <citation type="submission" date="2022-11" db="EMBL/GenBank/DDBJ databases">
        <title>Genome sequencing of Acetobacter type strain.</title>
        <authorList>
            <person name="Heo J."/>
            <person name="Lee D."/>
            <person name="Han B.-H."/>
            <person name="Hong S.-B."/>
            <person name="Kwon S.-W."/>
        </authorList>
    </citation>
    <scope>NUCLEOTIDE SEQUENCE [LARGE SCALE GENOMIC DNA]</scope>
    <source>
        <strain evidence="9 10">KACC 21253</strain>
    </source>
</reference>
<keyword evidence="3 8" id="KW-0436">Ligase</keyword>
<evidence type="ECO:0000256" key="2">
    <source>
        <dbReference type="ARBA" id="ARBA00009256"/>
    </source>
</evidence>
<dbReference type="HAMAP" id="MF_00158">
    <property type="entry name" value="PanC"/>
    <property type="match status" value="1"/>
</dbReference>
<evidence type="ECO:0000256" key="1">
    <source>
        <dbReference type="ARBA" id="ARBA00004990"/>
    </source>
</evidence>
<dbReference type="EC" id="6.3.2.1" evidence="8"/>
<comment type="function">
    <text evidence="8">Catalyzes the condensation of pantoate with beta-alanine in an ATP-dependent reaction via a pantoyl-adenylate intermediate.</text>
</comment>
<proteinExistence type="inferred from homology"/>
<keyword evidence="4 8" id="KW-0566">Pantothenate biosynthesis</keyword>
<keyword evidence="10" id="KW-1185">Reference proteome</keyword>
<dbReference type="PANTHER" id="PTHR21299">
    <property type="entry name" value="CYTIDYLATE KINASE/PANTOATE-BETA-ALANINE LIGASE"/>
    <property type="match status" value="1"/>
</dbReference>
<comment type="subunit">
    <text evidence="8">Homodimer.</text>
</comment>
<keyword evidence="6 8" id="KW-0067">ATP-binding</keyword>
<comment type="miscellaneous">
    <text evidence="8">The reaction proceeds by a bi uni uni bi ping pong mechanism.</text>
</comment>
<dbReference type="SUPFAM" id="SSF52374">
    <property type="entry name" value="Nucleotidylyl transferase"/>
    <property type="match status" value="1"/>
</dbReference>
<dbReference type="EMBL" id="JAPIUZ010000005">
    <property type="protein sequence ID" value="MCX2564307.1"/>
    <property type="molecule type" value="Genomic_DNA"/>
</dbReference>
<evidence type="ECO:0000313" key="10">
    <source>
        <dbReference type="Proteomes" id="UP001301152"/>
    </source>
</evidence>
<dbReference type="NCBIfam" id="TIGR00018">
    <property type="entry name" value="panC"/>
    <property type="match status" value="1"/>
</dbReference>
<dbReference type="InterPro" id="IPR042176">
    <property type="entry name" value="Pantoate_ligase_C"/>
</dbReference>
<evidence type="ECO:0000313" key="9">
    <source>
        <dbReference type="EMBL" id="MCX2564307.1"/>
    </source>
</evidence>
<comment type="similarity">
    <text evidence="2 8">Belongs to the pantothenate synthetase family.</text>
</comment>
<feature type="binding site" evidence="8">
    <location>
        <begin position="185"/>
        <end position="188"/>
    </location>
    <ligand>
        <name>ATP</name>
        <dbReference type="ChEBI" id="CHEBI:30616"/>
    </ligand>
</feature>
<feature type="binding site" evidence="8">
    <location>
        <begin position="148"/>
        <end position="151"/>
    </location>
    <ligand>
        <name>ATP</name>
        <dbReference type="ChEBI" id="CHEBI:30616"/>
    </ligand>
</feature>
<feature type="binding site" evidence="8">
    <location>
        <position position="177"/>
    </location>
    <ligand>
        <name>ATP</name>
        <dbReference type="ChEBI" id="CHEBI:30616"/>
    </ligand>
</feature>
<feature type="binding site" evidence="8">
    <location>
        <position position="61"/>
    </location>
    <ligand>
        <name>(R)-pantoate</name>
        <dbReference type="ChEBI" id="CHEBI:15980"/>
    </ligand>
</feature>
<comment type="pathway">
    <text evidence="1 8">Cofactor biosynthesis; (R)-pantothenate biosynthesis; (R)-pantothenate from (R)-pantoate and beta-alanine: step 1/1.</text>
</comment>
<feature type="binding site" evidence="8">
    <location>
        <position position="61"/>
    </location>
    <ligand>
        <name>beta-alanine</name>
        <dbReference type="ChEBI" id="CHEBI:57966"/>
    </ligand>
</feature>
<dbReference type="GO" id="GO:0016874">
    <property type="term" value="F:ligase activity"/>
    <property type="evidence" value="ECO:0007669"/>
    <property type="project" value="UniProtKB-KW"/>
</dbReference>
<evidence type="ECO:0000256" key="7">
    <source>
        <dbReference type="ARBA" id="ARBA00048258"/>
    </source>
</evidence>